<evidence type="ECO:0000256" key="14">
    <source>
        <dbReference type="RuleBase" id="RU003779"/>
    </source>
</evidence>
<proteinExistence type="inferred from homology"/>
<dbReference type="InterPro" id="IPR038659">
    <property type="entry name" value="AOX_sf"/>
</dbReference>
<dbReference type="EC" id="1.10.3.11" evidence="14"/>
<organism evidence="16 17">
    <name type="scientific">Volvox africanus</name>
    <dbReference type="NCBI Taxonomy" id="51714"/>
    <lineage>
        <taxon>Eukaryota</taxon>
        <taxon>Viridiplantae</taxon>
        <taxon>Chlorophyta</taxon>
        <taxon>core chlorophytes</taxon>
        <taxon>Chlorophyceae</taxon>
        <taxon>CS clade</taxon>
        <taxon>Chlamydomonadales</taxon>
        <taxon>Volvocaceae</taxon>
        <taxon>Volvox</taxon>
    </lineage>
</organism>
<evidence type="ECO:0000256" key="9">
    <source>
        <dbReference type="ARBA" id="ARBA00022982"/>
    </source>
</evidence>
<evidence type="ECO:0000256" key="4">
    <source>
        <dbReference type="ARBA" id="ARBA00011748"/>
    </source>
</evidence>
<evidence type="ECO:0000256" key="1">
    <source>
        <dbReference type="ARBA" id="ARBA00001192"/>
    </source>
</evidence>
<comment type="subcellular location">
    <subcellularLocation>
        <location evidence="2">Membrane</location>
    </subcellularLocation>
</comment>
<comment type="cofactor">
    <cofactor evidence="14">
        <name>Fe cation</name>
        <dbReference type="ChEBI" id="CHEBI:24875"/>
    </cofactor>
    <text evidence="14">Binds 2 iron ions per subunit.</text>
</comment>
<evidence type="ECO:0000256" key="11">
    <source>
        <dbReference type="ARBA" id="ARBA00023002"/>
    </source>
</evidence>
<accession>A0ABQ5S645</accession>
<evidence type="ECO:0000256" key="6">
    <source>
        <dbReference type="ARBA" id="ARBA00022660"/>
    </source>
</evidence>
<protein>
    <recommendedName>
        <fullName evidence="14">Ubiquinol oxidase</fullName>
        <ecNumber evidence="14">1.10.3.11</ecNumber>
    </recommendedName>
</protein>
<dbReference type="PANTHER" id="PTHR31803:SF3">
    <property type="entry name" value="ALTERNATIVE OXIDASE"/>
    <property type="match status" value="1"/>
</dbReference>
<comment type="caution">
    <text evidence="16">The sequence shown here is derived from an EMBL/GenBank/DDBJ whole genome shotgun (WGS) entry which is preliminary data.</text>
</comment>
<keyword evidence="10 15" id="KW-1133">Transmembrane helix</keyword>
<dbReference type="Gene3D" id="1.20.1260.140">
    <property type="entry name" value="Alternative oxidase"/>
    <property type="match status" value="1"/>
</dbReference>
<keyword evidence="13 14" id="KW-0472">Membrane</keyword>
<evidence type="ECO:0000256" key="15">
    <source>
        <dbReference type="SAM" id="Phobius"/>
    </source>
</evidence>
<comment type="subunit">
    <text evidence="4">Homodimer; disulfide-linked.</text>
</comment>
<gene>
    <name evidence="16" type="ORF">VaNZ11_008789</name>
</gene>
<evidence type="ECO:0000256" key="8">
    <source>
        <dbReference type="ARBA" id="ARBA00022723"/>
    </source>
</evidence>
<sequence length="358" mass="39417">MLMLRQSTPALASGALSRGAVIGAFKMMESGAGAAAVHEHGATAGLPFLGCQPWARRYAVDTLVNPSRTEHPAAGTQDDVKPAHKRVSVPPITLKAGGSFASGAVAPHPGLRADLVSARFTESCMPHPAYSLDYLETVRPTHMPPEKLYQLAGFRTIQMARWVFDRVTGYSEQMTDAQWLRRIIFLETVAGVPGMVAGMVRHLKSLRTMRRDHGWIHTLLEEAENERMHLITFLELLRPGPLFRASVIAAQGIFFNAYFLAYLFSPRTCHAFIGFLEEEAVKTYTHALAEIDAGRLWKDAPAPQIAVHYWGLPKDATMRDLILAVRADEACHAHVNHTFSKMAPNQTNPFASGTSQLP</sequence>
<feature type="transmembrane region" description="Helical" evidence="15">
    <location>
        <begin position="242"/>
        <end position="264"/>
    </location>
</feature>
<keyword evidence="5" id="KW-0813">Transport</keyword>
<keyword evidence="7 14" id="KW-0812">Transmembrane</keyword>
<evidence type="ECO:0000256" key="12">
    <source>
        <dbReference type="ARBA" id="ARBA00023004"/>
    </source>
</evidence>
<dbReference type="CDD" id="cd01053">
    <property type="entry name" value="AOX"/>
    <property type="match status" value="1"/>
</dbReference>
<evidence type="ECO:0000256" key="3">
    <source>
        <dbReference type="ARBA" id="ARBA00008388"/>
    </source>
</evidence>
<keyword evidence="12 14" id="KW-0408">Iron</keyword>
<evidence type="ECO:0000256" key="13">
    <source>
        <dbReference type="ARBA" id="ARBA00023136"/>
    </source>
</evidence>
<evidence type="ECO:0000256" key="5">
    <source>
        <dbReference type="ARBA" id="ARBA00022448"/>
    </source>
</evidence>
<dbReference type="PANTHER" id="PTHR31803">
    <property type="entry name" value="ALTERNATIVE OXIDASE"/>
    <property type="match status" value="1"/>
</dbReference>
<keyword evidence="6 14" id="KW-0679">Respiratory chain</keyword>
<evidence type="ECO:0000256" key="2">
    <source>
        <dbReference type="ARBA" id="ARBA00004370"/>
    </source>
</evidence>
<evidence type="ECO:0000256" key="7">
    <source>
        <dbReference type="ARBA" id="ARBA00022692"/>
    </source>
</evidence>
<evidence type="ECO:0000313" key="16">
    <source>
        <dbReference type="EMBL" id="GLI65296.1"/>
    </source>
</evidence>
<comment type="catalytic activity">
    <reaction evidence="1 14">
        <text>2 a ubiquinol + O2 = 2 a ubiquinone + 2 H2O</text>
        <dbReference type="Rhea" id="RHEA:30255"/>
        <dbReference type="Rhea" id="RHEA-COMP:9565"/>
        <dbReference type="Rhea" id="RHEA-COMP:9566"/>
        <dbReference type="ChEBI" id="CHEBI:15377"/>
        <dbReference type="ChEBI" id="CHEBI:15379"/>
        <dbReference type="ChEBI" id="CHEBI:16389"/>
        <dbReference type="ChEBI" id="CHEBI:17976"/>
        <dbReference type="EC" id="1.10.3.11"/>
    </reaction>
</comment>
<evidence type="ECO:0000313" key="17">
    <source>
        <dbReference type="Proteomes" id="UP001165090"/>
    </source>
</evidence>
<reference evidence="16 17" key="1">
    <citation type="journal article" date="2023" name="IScience">
        <title>Expanded male sex-determining region conserved during the evolution of homothallism in the green alga Volvox.</title>
        <authorList>
            <person name="Yamamoto K."/>
            <person name="Matsuzaki R."/>
            <person name="Mahakham W."/>
            <person name="Heman W."/>
            <person name="Sekimoto H."/>
            <person name="Kawachi M."/>
            <person name="Minakuchi Y."/>
            <person name="Toyoda A."/>
            <person name="Nozaki H."/>
        </authorList>
    </citation>
    <scope>NUCLEOTIDE SEQUENCE [LARGE SCALE GENOMIC DNA]</scope>
    <source>
        <strain evidence="16 17">NIES-4468</strain>
    </source>
</reference>
<keyword evidence="8 14" id="KW-0479">Metal-binding</keyword>
<evidence type="ECO:0000256" key="10">
    <source>
        <dbReference type="ARBA" id="ARBA00022989"/>
    </source>
</evidence>
<comment type="similarity">
    <text evidence="3 14">Belongs to the alternative oxidase family.</text>
</comment>
<dbReference type="Proteomes" id="UP001165090">
    <property type="component" value="Unassembled WGS sequence"/>
</dbReference>
<keyword evidence="11 14" id="KW-0560">Oxidoreductase</keyword>
<keyword evidence="9 14" id="KW-0249">Electron transport</keyword>
<dbReference type="EMBL" id="BSDZ01000023">
    <property type="protein sequence ID" value="GLI65296.1"/>
    <property type="molecule type" value="Genomic_DNA"/>
</dbReference>
<dbReference type="InterPro" id="IPR002680">
    <property type="entry name" value="AOX"/>
</dbReference>
<name>A0ABQ5S645_9CHLO</name>
<dbReference type="Pfam" id="PF01786">
    <property type="entry name" value="AOX"/>
    <property type="match status" value="1"/>
</dbReference>
<keyword evidence="17" id="KW-1185">Reference proteome</keyword>